<gene>
    <name evidence="1" type="ORF">H4S07_003054</name>
</gene>
<evidence type="ECO:0000313" key="1">
    <source>
        <dbReference type="EMBL" id="KAJ2809789.1"/>
    </source>
</evidence>
<reference evidence="1" key="1">
    <citation type="submission" date="2022-07" db="EMBL/GenBank/DDBJ databases">
        <title>Phylogenomic reconstructions and comparative analyses of Kickxellomycotina fungi.</title>
        <authorList>
            <person name="Reynolds N.K."/>
            <person name="Stajich J.E."/>
            <person name="Barry K."/>
            <person name="Grigoriev I.V."/>
            <person name="Crous P."/>
            <person name="Smith M.E."/>
        </authorList>
    </citation>
    <scope>NUCLEOTIDE SEQUENCE</scope>
    <source>
        <strain evidence="1">CBS 102833</strain>
    </source>
</reference>
<organism evidence="1 2">
    <name type="scientific">Coemansia furcata</name>
    <dbReference type="NCBI Taxonomy" id="417177"/>
    <lineage>
        <taxon>Eukaryota</taxon>
        <taxon>Fungi</taxon>
        <taxon>Fungi incertae sedis</taxon>
        <taxon>Zoopagomycota</taxon>
        <taxon>Kickxellomycotina</taxon>
        <taxon>Kickxellomycetes</taxon>
        <taxon>Kickxellales</taxon>
        <taxon>Kickxellaceae</taxon>
        <taxon>Coemansia</taxon>
    </lineage>
</organism>
<sequence length="398" mass="45138">MTKHMYNNYDNAECDEPSRGRYDRSDHPLREPRGENEYPVVVAAERSEPCHGRYSHFDYPPHEPRERDEHTPASVAAADVPEPQIVPALVSHEQYKPLNYQDSREEQSPVRFDGNDHGDLSHGQYVRGESAIRESRGIKGHPAAAEVFLPPPPPAAASAAVEDDSDALIMPDFVIHDYPSPRGHQEPRREQSLDSVNTVEIVDPMPTPAQPLVQHHLQDAKRRIMLKAIGIELAEMMLIPDVLPPKFEPEFNISIKFNNKPVEMGQLLTINDTRTEPTIEFDTQPGQIFTLAMVDPDSPSNSRHGYRSYRHFLISNLDMTENSTTNVVTTYQGPQPEFGTGAHRYALVVLKQRDRLNLTEADVPESRVRFDIVDWGNKRKMKPVAASYFMVKRNHVSE</sequence>
<dbReference type="Proteomes" id="UP001140096">
    <property type="component" value="Unassembled WGS sequence"/>
</dbReference>
<dbReference type="EMBL" id="JANBUP010000900">
    <property type="protein sequence ID" value="KAJ2809789.1"/>
    <property type="molecule type" value="Genomic_DNA"/>
</dbReference>
<evidence type="ECO:0000313" key="2">
    <source>
        <dbReference type="Proteomes" id="UP001140096"/>
    </source>
</evidence>
<comment type="caution">
    <text evidence="1">The sequence shown here is derived from an EMBL/GenBank/DDBJ whole genome shotgun (WGS) entry which is preliminary data.</text>
</comment>
<keyword evidence="2" id="KW-1185">Reference proteome</keyword>
<protein>
    <submittedName>
        <fullName evidence="1">Uncharacterized protein</fullName>
    </submittedName>
</protein>
<accession>A0ACC1LJ33</accession>
<proteinExistence type="predicted"/>
<name>A0ACC1LJ33_9FUNG</name>